<dbReference type="CDD" id="cd00198">
    <property type="entry name" value="vWFA"/>
    <property type="match status" value="1"/>
</dbReference>
<reference evidence="3 4" key="1">
    <citation type="submission" date="2016-08" db="EMBL/GenBank/DDBJ databases">
        <authorList>
            <person name="Seilhamer J.J."/>
        </authorList>
    </citation>
    <scope>NUCLEOTIDE SEQUENCE [LARGE SCALE GENOMIC DNA]</scope>
    <source>
        <strain evidence="3 4">KCTC 42603</strain>
    </source>
</reference>
<dbReference type="STRING" id="1656094.BFC18_00435"/>
<evidence type="ECO:0000313" key="3">
    <source>
        <dbReference type="EMBL" id="OFC69907.1"/>
    </source>
</evidence>
<dbReference type="Gene3D" id="3.40.50.410">
    <property type="entry name" value="von Willebrand factor, type A domain"/>
    <property type="match status" value="1"/>
</dbReference>
<feature type="transmembrane region" description="Helical" evidence="1">
    <location>
        <begin position="6"/>
        <end position="23"/>
    </location>
</feature>
<name>A0A1E7Z8U8_9ALTE</name>
<evidence type="ECO:0000256" key="1">
    <source>
        <dbReference type="SAM" id="Phobius"/>
    </source>
</evidence>
<keyword evidence="4" id="KW-1185">Reference proteome</keyword>
<dbReference type="SUPFAM" id="SSF52317">
    <property type="entry name" value="Class I glutamine amidotransferase-like"/>
    <property type="match status" value="1"/>
</dbReference>
<dbReference type="PANTHER" id="PTHR37947:SF2">
    <property type="entry name" value="VON WILLEBRAND FACTOR TYPE A"/>
    <property type="match status" value="1"/>
</dbReference>
<protein>
    <recommendedName>
        <fullName evidence="2">VWFA domain-containing protein</fullName>
    </recommendedName>
</protein>
<dbReference type="InterPro" id="IPR002035">
    <property type="entry name" value="VWF_A"/>
</dbReference>
<dbReference type="AlphaFoldDB" id="A0A1E7Z8U8"/>
<dbReference type="Proteomes" id="UP000175691">
    <property type="component" value="Unassembled WGS sequence"/>
</dbReference>
<keyword evidence="1" id="KW-0472">Membrane</keyword>
<evidence type="ECO:0000259" key="2">
    <source>
        <dbReference type="PROSITE" id="PS50234"/>
    </source>
</evidence>
<dbReference type="EMBL" id="MDHN01000034">
    <property type="protein sequence ID" value="OFC69907.1"/>
    <property type="molecule type" value="Genomic_DNA"/>
</dbReference>
<accession>A0A1E7Z8U8</accession>
<dbReference type="SUPFAM" id="SSF53300">
    <property type="entry name" value="vWA-like"/>
    <property type="match status" value="2"/>
</dbReference>
<keyword evidence="1" id="KW-1133">Transmembrane helix</keyword>
<dbReference type="OrthoDB" id="9805121at2"/>
<dbReference type="RefSeq" id="WP_070126356.1">
    <property type="nucleotide sequence ID" value="NZ_MDHN01000034.1"/>
</dbReference>
<dbReference type="SMART" id="SM00327">
    <property type="entry name" value="VWA"/>
    <property type="match status" value="1"/>
</dbReference>
<comment type="caution">
    <text evidence="3">The sequence shown here is derived from an EMBL/GenBank/DDBJ whole genome shotgun (WGS) entry which is preliminary data.</text>
</comment>
<dbReference type="PROSITE" id="PS50234">
    <property type="entry name" value="VWFA"/>
    <property type="match status" value="1"/>
</dbReference>
<feature type="domain" description="VWFA" evidence="2">
    <location>
        <begin position="386"/>
        <end position="555"/>
    </location>
</feature>
<organism evidence="3 4">
    <name type="scientific">Alteromonas confluentis</name>
    <dbReference type="NCBI Taxonomy" id="1656094"/>
    <lineage>
        <taxon>Bacteria</taxon>
        <taxon>Pseudomonadati</taxon>
        <taxon>Pseudomonadota</taxon>
        <taxon>Gammaproteobacteria</taxon>
        <taxon>Alteromonadales</taxon>
        <taxon>Alteromonadaceae</taxon>
        <taxon>Alteromonas/Salinimonas group</taxon>
        <taxon>Alteromonas</taxon>
    </lineage>
</organism>
<feature type="transmembrane region" description="Helical" evidence="1">
    <location>
        <begin position="30"/>
        <end position="47"/>
    </location>
</feature>
<feature type="transmembrane region" description="Helical" evidence="1">
    <location>
        <begin position="782"/>
        <end position="802"/>
    </location>
</feature>
<gene>
    <name evidence="3" type="ORF">BFC18_00435</name>
</gene>
<evidence type="ECO:0000313" key="4">
    <source>
        <dbReference type="Proteomes" id="UP000175691"/>
    </source>
</evidence>
<proteinExistence type="predicted"/>
<keyword evidence="1" id="KW-0812">Transmembrane</keyword>
<dbReference type="InterPro" id="IPR036465">
    <property type="entry name" value="vWFA_dom_sf"/>
</dbReference>
<dbReference type="PANTHER" id="PTHR37947">
    <property type="entry name" value="BLL2462 PROTEIN"/>
    <property type="match status" value="1"/>
</dbReference>
<dbReference type="InterPro" id="IPR029062">
    <property type="entry name" value="Class_I_gatase-like"/>
</dbReference>
<sequence length="818" mass="89531">MSISFLHPAYLALLTLLPVIWYFRRGKDRVLPVLRCLLVLCITLALMEPVIQSHSNAIHHVVIVDRSPSVSETNAREAVEQANQFLSHVEADDADVIVLGNSDASEFNNVPTAVIPTTSLTQAVMTALASVPYGKSGVITLFSDGYATDDHWEPVLAALEARNVTLNWIETDSAPAQPTIQTTPYPAFYPGQSPTLTINVLAESRDASTLSLRLTSQTGETIEASLGEATEDNLYSPVFELPASEEVFSTWQADLIDNNQIVDIRTIVLAAQSPIPVLMGTSNESDGEHLQSLLGKAFNVSAAPFPWTEPMDFSQYEAVVLNDASESALPVQLQNALIDAINSGTGLLYTGSEQAFSTNGLARSPLADLLPVNIDNTETKREPGISLAIIIDSSGSMQGQPIELAKQVARLAVRKLKPQDQVGIVEFYGTRQWAVPMQPVQDTETLERAIGRLQAQGGSELFPAIEEAYFGLKSSHNKYRHILLITDAAVEEQNYQKLLQYIASDQINISTVLVGDNATGEERMADLANWGRGRFYAVYNEFSMVELNFRRADKIPASAYKEGDFTVRDAASAAPFPSPVRDYTTAPLKPTAITEWTIDNSQDPLLASWQAGVGKVTALMTEPFGKGTESWAGMPEYGQKLGGIIGSLAALANRATLTTQRSFGQINVQFSAQADNIQPELQWKRSDETSWHDAPIRLRAPGLFTGKINVARDATVEVKVSTTLRTYYSALSPLSDLRPEFQFETQYAQRLQQVVTGSGGTRSLAETRQDASITGNAFIKTFALMPFALAMALVLYLSEIIYRRWPSRRNSRFPGNVV</sequence>
<dbReference type="Pfam" id="PF13519">
    <property type="entry name" value="VWA_2"/>
    <property type="match status" value="1"/>
</dbReference>